<dbReference type="EMBL" id="KN837142">
    <property type="protein sequence ID" value="KIJ40695.1"/>
    <property type="molecule type" value="Genomic_DNA"/>
</dbReference>
<dbReference type="Proteomes" id="UP000054279">
    <property type="component" value="Unassembled WGS sequence"/>
</dbReference>
<protein>
    <submittedName>
        <fullName evidence="1">Uncharacterized protein</fullName>
    </submittedName>
</protein>
<keyword evidence="2" id="KW-1185">Reference proteome</keyword>
<reference evidence="1 2" key="1">
    <citation type="submission" date="2014-06" db="EMBL/GenBank/DDBJ databases">
        <title>Evolutionary Origins and Diversification of the Mycorrhizal Mutualists.</title>
        <authorList>
            <consortium name="DOE Joint Genome Institute"/>
            <consortium name="Mycorrhizal Genomics Consortium"/>
            <person name="Kohler A."/>
            <person name="Kuo A."/>
            <person name="Nagy L.G."/>
            <person name="Floudas D."/>
            <person name="Copeland A."/>
            <person name="Barry K.W."/>
            <person name="Cichocki N."/>
            <person name="Veneault-Fourrey C."/>
            <person name="LaButti K."/>
            <person name="Lindquist E.A."/>
            <person name="Lipzen A."/>
            <person name="Lundell T."/>
            <person name="Morin E."/>
            <person name="Murat C."/>
            <person name="Riley R."/>
            <person name="Ohm R."/>
            <person name="Sun H."/>
            <person name="Tunlid A."/>
            <person name="Henrissat B."/>
            <person name="Grigoriev I.V."/>
            <person name="Hibbett D.S."/>
            <person name="Martin F."/>
        </authorList>
    </citation>
    <scope>NUCLEOTIDE SEQUENCE [LARGE SCALE GENOMIC DNA]</scope>
    <source>
        <strain evidence="1 2">SS14</strain>
    </source>
</reference>
<organism evidence="1 2">
    <name type="scientific">Sphaerobolus stellatus (strain SS14)</name>
    <dbReference type="NCBI Taxonomy" id="990650"/>
    <lineage>
        <taxon>Eukaryota</taxon>
        <taxon>Fungi</taxon>
        <taxon>Dikarya</taxon>
        <taxon>Basidiomycota</taxon>
        <taxon>Agaricomycotina</taxon>
        <taxon>Agaricomycetes</taxon>
        <taxon>Phallomycetidae</taxon>
        <taxon>Geastrales</taxon>
        <taxon>Sphaerobolaceae</taxon>
        <taxon>Sphaerobolus</taxon>
    </lineage>
</organism>
<dbReference type="HOGENOM" id="CLU_179507_0_0_1"/>
<gene>
    <name evidence="1" type="ORF">M422DRAFT_256390</name>
</gene>
<evidence type="ECO:0000313" key="1">
    <source>
        <dbReference type="EMBL" id="KIJ40695.1"/>
    </source>
</evidence>
<sequence length="102" mass="12044">MLWKTNWSIKDLVLYLTAHHTALSEMMIRVPPMVVSIWDSKVSHLRTMENAEEHEVSAGEETEYHRDWEREHELDMKNTEWLSKAELMGVRFTTEAISTIEV</sequence>
<dbReference type="AlphaFoldDB" id="A0A0C9VQX4"/>
<proteinExistence type="predicted"/>
<accession>A0A0C9VQX4</accession>
<name>A0A0C9VQX4_SPHS4</name>
<evidence type="ECO:0000313" key="2">
    <source>
        <dbReference type="Proteomes" id="UP000054279"/>
    </source>
</evidence>